<feature type="transmembrane region" description="Helical" evidence="2">
    <location>
        <begin position="50"/>
        <end position="70"/>
    </location>
</feature>
<dbReference type="Proteomes" id="UP000070299">
    <property type="component" value="Unassembled WGS sequence"/>
</dbReference>
<feature type="transmembrane region" description="Helical" evidence="2">
    <location>
        <begin position="113"/>
        <end position="130"/>
    </location>
</feature>
<gene>
    <name evidence="4" type="ORF">AX660_00895</name>
</gene>
<dbReference type="InterPro" id="IPR036291">
    <property type="entry name" value="NAD(P)-bd_dom_sf"/>
</dbReference>
<comment type="caution">
    <text evidence="4">The sequence shown here is derived from an EMBL/GenBank/DDBJ whole genome shotgun (WGS) entry which is preliminary data.</text>
</comment>
<feature type="transmembrane region" description="Helical" evidence="2">
    <location>
        <begin position="20"/>
        <end position="38"/>
    </location>
</feature>
<evidence type="ECO:0000256" key="2">
    <source>
        <dbReference type="SAM" id="Phobius"/>
    </source>
</evidence>
<dbReference type="PANTHER" id="PTHR43318:SF1">
    <property type="entry name" value="POLYSACCHARIDE BIOSYNTHESIS PROTEIN EPSC-RELATED"/>
    <property type="match status" value="1"/>
</dbReference>
<keyword evidence="2" id="KW-0472">Membrane</keyword>
<reference evidence="5" key="1">
    <citation type="submission" date="2016-02" db="EMBL/GenBank/DDBJ databases">
        <authorList>
            <person name="Schultz-Johansen M."/>
            <person name="Glaring M.A."/>
            <person name="Bech P.K."/>
            <person name="Stougaard P."/>
        </authorList>
    </citation>
    <scope>NUCLEOTIDE SEQUENCE [LARGE SCALE GENOMIC DNA]</scope>
    <source>
        <strain evidence="5">S66</strain>
    </source>
</reference>
<dbReference type="PANTHER" id="PTHR43318">
    <property type="entry name" value="UDP-N-ACETYLGLUCOSAMINE 4,6-DEHYDRATASE"/>
    <property type="match status" value="1"/>
</dbReference>
<dbReference type="InterPro" id="IPR003869">
    <property type="entry name" value="Polysac_CapD-like"/>
</dbReference>
<feature type="transmembrane region" description="Helical" evidence="2">
    <location>
        <begin position="82"/>
        <end position="101"/>
    </location>
</feature>
<feature type="domain" description="Polysaccharide biosynthesis protein CapD-like" evidence="3">
    <location>
        <begin position="282"/>
        <end position="570"/>
    </location>
</feature>
<dbReference type="STRING" id="1799789.AX660_00895"/>
<keyword evidence="2" id="KW-0812">Transmembrane</keyword>
<comment type="similarity">
    <text evidence="1">Belongs to the polysaccharide synthase family.</text>
</comment>
<keyword evidence="5" id="KW-1185">Reference proteome</keyword>
<sequence>MQFKQLFELSPRAKLILELCWDFLALVTATFFAYWLRLGIDAWHFEQNEWLAVSANIGFTLALLAFLGHYRQIIRYIGGRAIYIVLLVLSLSTLYLFAARLALNIQIPTTVPFIYWMLSALLIITPRFLIQASSQAQSYKLREKCLIYGAAREGRLLAQSLRAGNDLHPVAFIDDKGKYHGRTISGLPVGSLADIPKYVKQHGVSKMLLAVHNTSPERRKELITELEPFAIELLSIPNIQDILSGKHKIDELREIRIEDLLGREPVPPITELLDINIKLKHVMVTGAGGSIGSELCRQIIKSQPASLILFELSEFNLYQIENELKSQYPDIPLIPILASIQDNEVLRSTIQEYRIQTIYHAAAYKHVPMVEANPLAGIRNNVFGTANVALVAAEFDVEKFVLISTDKAVRPTNIMGATKRFAELYIQAIAELSSGTEYAIVRFGNVLGSSGSVVPLFTKQIQAGGPITVTHPDIIRYFMTIPEAAQLVIQAGAMGTKGQVFVLDMGQPVKIVDLAHKMAHLMGHSLKTSDNPNGTIELKFSGLRPGEKLFEELLIDDADTQTQHPRIMGADEAKLPFEDVVLLFDELNRLLLNHNASGAKKLLRKAPLGYAPSSNSN</sequence>
<evidence type="ECO:0000256" key="1">
    <source>
        <dbReference type="ARBA" id="ARBA00007430"/>
    </source>
</evidence>
<dbReference type="Pfam" id="PF13727">
    <property type="entry name" value="CoA_binding_3"/>
    <property type="match status" value="1"/>
</dbReference>
<dbReference type="EMBL" id="LSNE01000010">
    <property type="protein sequence ID" value="KXI27543.1"/>
    <property type="molecule type" value="Genomic_DNA"/>
</dbReference>
<dbReference type="AlphaFoldDB" id="A0A148KMJ3"/>
<dbReference type="Pfam" id="PF02719">
    <property type="entry name" value="Polysacc_synt_2"/>
    <property type="match status" value="1"/>
</dbReference>
<dbReference type="Gene3D" id="3.40.50.720">
    <property type="entry name" value="NAD(P)-binding Rossmann-like Domain"/>
    <property type="match status" value="2"/>
</dbReference>
<dbReference type="CDD" id="cd05237">
    <property type="entry name" value="UDP_invert_4-6DH_SDR_e"/>
    <property type="match status" value="1"/>
</dbReference>
<dbReference type="SUPFAM" id="SSF53335">
    <property type="entry name" value="S-adenosyl-L-methionine-dependent methyltransferases"/>
    <property type="match status" value="1"/>
</dbReference>
<keyword evidence="2" id="KW-1133">Transmembrane helix</keyword>
<evidence type="ECO:0000259" key="3">
    <source>
        <dbReference type="Pfam" id="PF02719"/>
    </source>
</evidence>
<dbReference type="RefSeq" id="WP_068380079.1">
    <property type="nucleotide sequence ID" value="NZ_LSNE01000010.1"/>
</dbReference>
<dbReference type="InterPro" id="IPR051203">
    <property type="entry name" value="Polysaccharide_Synthase-Rel"/>
</dbReference>
<evidence type="ECO:0000313" key="4">
    <source>
        <dbReference type="EMBL" id="KXI27543.1"/>
    </source>
</evidence>
<proteinExistence type="inferred from homology"/>
<dbReference type="SUPFAM" id="SSF51735">
    <property type="entry name" value="NAD(P)-binding Rossmann-fold domains"/>
    <property type="match status" value="1"/>
</dbReference>
<evidence type="ECO:0000313" key="5">
    <source>
        <dbReference type="Proteomes" id="UP000070299"/>
    </source>
</evidence>
<dbReference type="InterPro" id="IPR029063">
    <property type="entry name" value="SAM-dependent_MTases_sf"/>
</dbReference>
<protein>
    <submittedName>
        <fullName evidence="4">Nucleoside-diphosphate sugar epimerase</fullName>
    </submittedName>
</protein>
<name>A0A148KMJ3_9ALTE</name>
<accession>A0A148KMJ3</accession>
<dbReference type="OrthoDB" id="9803111at2"/>
<organism evidence="4 5">
    <name type="scientific">Paraglaciecola hydrolytica</name>
    <dbReference type="NCBI Taxonomy" id="1799789"/>
    <lineage>
        <taxon>Bacteria</taxon>
        <taxon>Pseudomonadati</taxon>
        <taxon>Pseudomonadota</taxon>
        <taxon>Gammaproteobacteria</taxon>
        <taxon>Alteromonadales</taxon>
        <taxon>Alteromonadaceae</taxon>
        <taxon>Paraglaciecola</taxon>
    </lineage>
</organism>